<evidence type="ECO:0000313" key="3">
    <source>
        <dbReference type="Proteomes" id="UP001359559"/>
    </source>
</evidence>
<evidence type="ECO:0000313" key="2">
    <source>
        <dbReference type="EMBL" id="KAK7271925.1"/>
    </source>
</evidence>
<sequence>MGGFIFLFVWAADTVVTLVKGNGMLYSPSLYTIFKLQKIQEKLHIRIYSKYRGLNLLPLNRTCGLKELNFVSV</sequence>
<proteinExistence type="predicted"/>
<keyword evidence="1" id="KW-0732">Signal</keyword>
<gene>
    <name evidence="2" type="ORF">RJT34_28199</name>
</gene>
<protein>
    <submittedName>
        <fullName evidence="2">Uncharacterized protein</fullName>
    </submittedName>
</protein>
<feature type="signal peptide" evidence="1">
    <location>
        <begin position="1"/>
        <end position="21"/>
    </location>
</feature>
<name>A0AAN9FAT4_CLITE</name>
<reference evidence="2 3" key="1">
    <citation type="submission" date="2024-01" db="EMBL/GenBank/DDBJ databases">
        <title>The genomes of 5 underutilized Papilionoideae crops provide insights into root nodulation and disease resistance.</title>
        <authorList>
            <person name="Yuan L."/>
        </authorList>
    </citation>
    <scope>NUCLEOTIDE SEQUENCE [LARGE SCALE GENOMIC DNA]</scope>
    <source>
        <strain evidence="2">LY-2023</strain>
        <tissue evidence="2">Leaf</tissue>
    </source>
</reference>
<dbReference type="AlphaFoldDB" id="A0AAN9FAT4"/>
<keyword evidence="3" id="KW-1185">Reference proteome</keyword>
<comment type="caution">
    <text evidence="2">The sequence shown here is derived from an EMBL/GenBank/DDBJ whole genome shotgun (WGS) entry which is preliminary data.</text>
</comment>
<feature type="chain" id="PRO_5042872759" evidence="1">
    <location>
        <begin position="22"/>
        <end position="73"/>
    </location>
</feature>
<dbReference type="EMBL" id="JAYKXN010000007">
    <property type="protein sequence ID" value="KAK7271925.1"/>
    <property type="molecule type" value="Genomic_DNA"/>
</dbReference>
<dbReference type="Proteomes" id="UP001359559">
    <property type="component" value="Unassembled WGS sequence"/>
</dbReference>
<organism evidence="2 3">
    <name type="scientific">Clitoria ternatea</name>
    <name type="common">Butterfly pea</name>
    <dbReference type="NCBI Taxonomy" id="43366"/>
    <lineage>
        <taxon>Eukaryota</taxon>
        <taxon>Viridiplantae</taxon>
        <taxon>Streptophyta</taxon>
        <taxon>Embryophyta</taxon>
        <taxon>Tracheophyta</taxon>
        <taxon>Spermatophyta</taxon>
        <taxon>Magnoliopsida</taxon>
        <taxon>eudicotyledons</taxon>
        <taxon>Gunneridae</taxon>
        <taxon>Pentapetalae</taxon>
        <taxon>rosids</taxon>
        <taxon>fabids</taxon>
        <taxon>Fabales</taxon>
        <taxon>Fabaceae</taxon>
        <taxon>Papilionoideae</taxon>
        <taxon>50 kb inversion clade</taxon>
        <taxon>NPAAA clade</taxon>
        <taxon>indigoferoid/millettioid clade</taxon>
        <taxon>Phaseoleae</taxon>
        <taxon>Clitoria</taxon>
    </lineage>
</organism>
<evidence type="ECO:0000256" key="1">
    <source>
        <dbReference type="SAM" id="SignalP"/>
    </source>
</evidence>
<accession>A0AAN9FAT4</accession>